<dbReference type="AlphaFoldDB" id="A0A1W6BV34"/>
<dbReference type="Proteomes" id="UP000192902">
    <property type="component" value="Chromosome"/>
</dbReference>
<evidence type="ECO:0000313" key="1">
    <source>
        <dbReference type="EMBL" id="ARJ55921.1"/>
    </source>
</evidence>
<dbReference type="eggNOG" id="ENOG5031A4M">
    <property type="taxonomic scope" value="Bacteria"/>
</dbReference>
<sequence>MSVRRFWKFFDFAKENLKSFNFTDDKLYTFASELALKLVEVHFKEKESALNCEKLEKELEILTLKTKMEIRHIELETLKSLVQAESMVRSVGDNAVINRANAYVGFLNVVGNASEGAAIASHTANVVAEIKKISDTNLINTYTNILNNIRNNLLGSFDKSGHIKECSIIAPRTEIKVNEPLEILGFSIYNQNEHMFLIDDEEVLKDSQILLFSSEEEGEKEIVFKVKNDLGTWLMDKIIITITKE</sequence>
<organism evidence="1 2">
    <name type="scientific">Campylobacter cuniculorum DSM 23162 = LMG 24588</name>
    <dbReference type="NCBI Taxonomy" id="1121267"/>
    <lineage>
        <taxon>Bacteria</taxon>
        <taxon>Pseudomonadati</taxon>
        <taxon>Campylobacterota</taxon>
        <taxon>Epsilonproteobacteria</taxon>
        <taxon>Campylobacterales</taxon>
        <taxon>Campylobacteraceae</taxon>
        <taxon>Campylobacter</taxon>
    </lineage>
</organism>
<dbReference type="KEGG" id="ccun:CCUN_0266"/>
<dbReference type="EMBL" id="CP020867">
    <property type="protein sequence ID" value="ARJ55921.1"/>
    <property type="molecule type" value="Genomic_DNA"/>
</dbReference>
<protein>
    <submittedName>
        <fullName evidence="1">Uncharacterized protein</fullName>
    </submittedName>
</protein>
<evidence type="ECO:0000313" key="2">
    <source>
        <dbReference type="Proteomes" id="UP000192902"/>
    </source>
</evidence>
<dbReference type="OrthoDB" id="5321765at2"/>
<dbReference type="STRING" id="1121267.CCUN_0266"/>
<proteinExistence type="predicted"/>
<gene>
    <name evidence="1" type="ORF">CCUN_0266</name>
</gene>
<accession>A0A1W6BV34</accession>
<reference evidence="1 2" key="1">
    <citation type="submission" date="2017-04" db="EMBL/GenBank/DDBJ databases">
        <title>Complete genome sequence of the Campylobacter cuniculorum type strain LMG24588.</title>
        <authorList>
            <person name="Miller W.G."/>
            <person name="Yee E."/>
            <person name="Revez J."/>
            <person name="Bono J.L."/>
            <person name="Rossi M."/>
        </authorList>
    </citation>
    <scope>NUCLEOTIDE SEQUENCE [LARGE SCALE GENOMIC DNA]</scope>
    <source>
        <strain evidence="1 2">LMG 24588</strain>
    </source>
</reference>
<dbReference type="RefSeq" id="WP_027305015.1">
    <property type="nucleotide sequence ID" value="NZ_CP020867.1"/>
</dbReference>
<name>A0A1W6BV34_9BACT</name>